<dbReference type="Pfam" id="PF16969">
    <property type="entry name" value="SRP68"/>
    <property type="match status" value="1"/>
</dbReference>
<evidence type="ECO:0000256" key="9">
    <source>
        <dbReference type="ARBA" id="ARBA00023242"/>
    </source>
</evidence>
<protein>
    <recommendedName>
        <fullName evidence="11 12">Signal recognition particle subunit SRP68</fullName>
        <shortName evidence="12">SRP68</shortName>
    </recommendedName>
</protein>
<keyword evidence="5 12" id="KW-0963">Cytoplasm</keyword>
<evidence type="ECO:0000256" key="5">
    <source>
        <dbReference type="ARBA" id="ARBA00022490"/>
    </source>
</evidence>
<dbReference type="AlphaFoldDB" id="A0AA88Y5J6"/>
<dbReference type="InterPro" id="IPR011990">
    <property type="entry name" value="TPR-like_helical_dom_sf"/>
</dbReference>
<feature type="region of interest" description="Disordered" evidence="13">
    <location>
        <begin position="1"/>
        <end position="23"/>
    </location>
</feature>
<keyword evidence="15" id="KW-1185">Reference proteome</keyword>
<comment type="subcellular location">
    <subcellularLocation>
        <location evidence="2 12">Cytoplasm</location>
    </subcellularLocation>
    <subcellularLocation>
        <location evidence="1">Endoplasmic reticulum</location>
    </subcellularLocation>
    <subcellularLocation>
        <location evidence="3">Nucleus</location>
        <location evidence="3">Nucleolus</location>
    </subcellularLocation>
</comment>
<dbReference type="GO" id="GO:0005783">
    <property type="term" value="C:endoplasmic reticulum"/>
    <property type="evidence" value="ECO:0007669"/>
    <property type="project" value="UniProtKB-SubCell"/>
</dbReference>
<dbReference type="GO" id="GO:0006614">
    <property type="term" value="P:SRP-dependent cotranslational protein targeting to membrane"/>
    <property type="evidence" value="ECO:0007669"/>
    <property type="project" value="InterPro"/>
</dbReference>
<dbReference type="GO" id="GO:0005829">
    <property type="term" value="C:cytosol"/>
    <property type="evidence" value="ECO:0007669"/>
    <property type="project" value="UniProtKB-ARBA"/>
</dbReference>
<dbReference type="GO" id="GO:0005730">
    <property type="term" value="C:nucleolus"/>
    <property type="evidence" value="ECO:0007669"/>
    <property type="project" value="UniProtKB-SubCell"/>
</dbReference>
<dbReference type="CDD" id="cd15481">
    <property type="entry name" value="SRP68-RBD"/>
    <property type="match status" value="1"/>
</dbReference>
<evidence type="ECO:0000256" key="7">
    <source>
        <dbReference type="ARBA" id="ARBA00022884"/>
    </source>
</evidence>
<dbReference type="InterPro" id="IPR038253">
    <property type="entry name" value="SRP68_N_sf"/>
</dbReference>
<keyword evidence="10 12" id="KW-0687">Ribonucleoprotein</keyword>
<evidence type="ECO:0000256" key="11">
    <source>
        <dbReference type="ARBA" id="ARBA00029498"/>
    </source>
</evidence>
<comment type="function">
    <text evidence="12">Component of the signal recognition particle (SRP) complex, a ribonucleoprotein complex that mediates the cotranslational targeting of secretory and membrane proteins to the endoplasmic reticulum (ER). The SRP complex interacts with the signal sequence in nascent secretory and membrane proteins and directs them to the membrane of the ER.</text>
</comment>
<dbReference type="PANTHER" id="PTHR12860">
    <property type="entry name" value="SIGNAL RECOGNITION PARTICLE 68 KDA PROTEIN"/>
    <property type="match status" value="1"/>
</dbReference>
<accession>A0AA88Y5J6</accession>
<dbReference type="EMBL" id="VSWD01000010">
    <property type="protein sequence ID" value="KAK3089911.1"/>
    <property type="molecule type" value="Genomic_DNA"/>
</dbReference>
<dbReference type="InterPro" id="IPR034652">
    <property type="entry name" value="SRP68-RBD"/>
</dbReference>
<keyword evidence="6" id="KW-0256">Endoplasmic reticulum</keyword>
<proteinExistence type="inferred from homology"/>
<dbReference type="InterPro" id="IPR026258">
    <property type="entry name" value="SRP68"/>
</dbReference>
<dbReference type="GO" id="GO:0005047">
    <property type="term" value="F:signal recognition particle binding"/>
    <property type="evidence" value="ECO:0007669"/>
    <property type="project" value="InterPro"/>
</dbReference>
<comment type="similarity">
    <text evidence="4 12">Belongs to the SRP68 family.</text>
</comment>
<evidence type="ECO:0000256" key="4">
    <source>
        <dbReference type="ARBA" id="ARBA00009352"/>
    </source>
</evidence>
<dbReference type="FunFam" id="1.10.3450.40:FF:000001">
    <property type="entry name" value="Signal recognition particle subunit SRP68"/>
    <property type="match status" value="1"/>
</dbReference>
<evidence type="ECO:0000313" key="15">
    <source>
        <dbReference type="Proteomes" id="UP001186944"/>
    </source>
</evidence>
<sequence length="610" mass="69801">MAAGTESMTEEKAEEISSQEAPMEQIFTVEGVTAHGESDESGSPYISPKELSIKSNLKRSQMIDCQMLGKYLLLYCHHRTKHKVQPKKITDDRLSDVRYLHLPLFCAERAWYYGMQLKAEANTEPRKKYHMLSRIKKAVHYAEEFASLCENPKCDARTKLECKAYLALRRGGLQFEEENWKSAMDYYNQAKTIYEKLASAFTEDIQLLYLQQVEEVQPNIRYCAYNIGDQSAINELKEMRRKAGEGQLTTQLDDLLSQTREKQAATLSEVTWRGRTVPVRSEPVRLFLLNVQESAKDIESAESVDSKISIYESLLKQCIDAQQILRDSLQEDQNFKLAIRGQPIEGKISNQHYLHSYLTYIRLSKTIDRNLLLIQNLKGYLPGRQVEEGRKITKPQDLVRLYDIIIQNLSDIPNLHGLEDDTALTEEIQCRISGFKAFRTYYIAFSHVGAKKWKEAIALFERVLQNANAALKGYKALPKGQASLYNDEVRSLEELITTVDGEKYSCHASSILDVNDITDKVETMAINSKKPLVDRLDQYIEDKSLTSKRPNLVKFPPDFEPIPSRPLFFDLALNHVELPSLDDKLEQKQKQAQAGGLTGMVKGWFWGGQK</sequence>
<evidence type="ECO:0000256" key="8">
    <source>
        <dbReference type="ARBA" id="ARBA00023135"/>
    </source>
</evidence>
<name>A0AA88Y5J6_PINIB</name>
<evidence type="ECO:0000256" key="2">
    <source>
        <dbReference type="ARBA" id="ARBA00004496"/>
    </source>
</evidence>
<dbReference type="GO" id="GO:0008312">
    <property type="term" value="F:7S RNA binding"/>
    <property type="evidence" value="ECO:0007669"/>
    <property type="project" value="InterPro"/>
</dbReference>
<keyword evidence="7 12" id="KW-0694">RNA-binding</keyword>
<dbReference type="GO" id="GO:0005786">
    <property type="term" value="C:signal recognition particle, endoplasmic reticulum targeting"/>
    <property type="evidence" value="ECO:0007669"/>
    <property type="project" value="UniProtKB-KW"/>
</dbReference>
<keyword evidence="9" id="KW-0539">Nucleus</keyword>
<keyword evidence="8 12" id="KW-0733">Signal recognition particle</keyword>
<dbReference type="Gene3D" id="1.10.3450.40">
    <property type="entry name" value="Signal recognition particle, SRP68 subunit, RNA-binding domain"/>
    <property type="match status" value="1"/>
</dbReference>
<evidence type="ECO:0000256" key="1">
    <source>
        <dbReference type="ARBA" id="ARBA00004240"/>
    </source>
</evidence>
<reference evidence="14" key="1">
    <citation type="submission" date="2019-08" db="EMBL/GenBank/DDBJ databases">
        <title>The improved chromosome-level genome for the pearl oyster Pinctada fucata martensii using PacBio sequencing and Hi-C.</title>
        <authorList>
            <person name="Zheng Z."/>
        </authorList>
    </citation>
    <scope>NUCLEOTIDE SEQUENCE</scope>
    <source>
        <strain evidence="14">ZZ-2019</strain>
        <tissue evidence="14">Adductor muscle</tissue>
    </source>
</reference>
<dbReference type="Proteomes" id="UP001186944">
    <property type="component" value="Unassembled WGS sequence"/>
</dbReference>
<dbReference type="PIRSF" id="PIRSF038995">
    <property type="entry name" value="SRP68"/>
    <property type="match status" value="1"/>
</dbReference>
<dbReference type="PANTHER" id="PTHR12860:SF0">
    <property type="entry name" value="SIGNAL RECOGNITION PARTICLE SUBUNIT SRP68"/>
    <property type="match status" value="1"/>
</dbReference>
<gene>
    <name evidence="14" type="ORF">FSP39_007594</name>
</gene>
<evidence type="ECO:0000256" key="3">
    <source>
        <dbReference type="ARBA" id="ARBA00004604"/>
    </source>
</evidence>
<evidence type="ECO:0000256" key="6">
    <source>
        <dbReference type="ARBA" id="ARBA00022824"/>
    </source>
</evidence>
<evidence type="ECO:0000256" key="12">
    <source>
        <dbReference type="PIRNR" id="PIRNR038995"/>
    </source>
</evidence>
<dbReference type="GO" id="GO:0030942">
    <property type="term" value="F:endoplasmic reticulum signal peptide binding"/>
    <property type="evidence" value="ECO:0007669"/>
    <property type="project" value="InterPro"/>
</dbReference>
<organism evidence="14 15">
    <name type="scientific">Pinctada imbricata</name>
    <name type="common">Atlantic pearl-oyster</name>
    <name type="synonym">Pinctada martensii</name>
    <dbReference type="NCBI Taxonomy" id="66713"/>
    <lineage>
        <taxon>Eukaryota</taxon>
        <taxon>Metazoa</taxon>
        <taxon>Spiralia</taxon>
        <taxon>Lophotrochozoa</taxon>
        <taxon>Mollusca</taxon>
        <taxon>Bivalvia</taxon>
        <taxon>Autobranchia</taxon>
        <taxon>Pteriomorphia</taxon>
        <taxon>Pterioida</taxon>
        <taxon>Pterioidea</taxon>
        <taxon>Pteriidae</taxon>
        <taxon>Pinctada</taxon>
    </lineage>
</organism>
<evidence type="ECO:0000256" key="10">
    <source>
        <dbReference type="ARBA" id="ARBA00023274"/>
    </source>
</evidence>
<evidence type="ECO:0000313" key="14">
    <source>
        <dbReference type="EMBL" id="KAK3089911.1"/>
    </source>
</evidence>
<evidence type="ECO:0000256" key="13">
    <source>
        <dbReference type="SAM" id="MobiDB-lite"/>
    </source>
</evidence>
<dbReference type="SUPFAM" id="SSF48452">
    <property type="entry name" value="TPR-like"/>
    <property type="match status" value="1"/>
</dbReference>
<comment type="caution">
    <text evidence="14">The sequence shown here is derived from an EMBL/GenBank/DDBJ whole genome shotgun (WGS) entry which is preliminary data.</text>
</comment>